<dbReference type="SUPFAM" id="SSF50475">
    <property type="entry name" value="FMN-binding split barrel"/>
    <property type="match status" value="1"/>
</dbReference>
<gene>
    <name evidence="2" type="ORF">N7496_012719</name>
</gene>
<dbReference type="RefSeq" id="XP_056549530.1">
    <property type="nucleotide sequence ID" value="XM_056705632.1"/>
</dbReference>
<dbReference type="PANTHER" id="PTHR35802">
    <property type="entry name" value="PROTEASE SYNTHASE AND SPORULATION PROTEIN PAI 2"/>
    <property type="match status" value="1"/>
</dbReference>
<organism evidence="2 3">
    <name type="scientific">Penicillium cataractarum</name>
    <dbReference type="NCBI Taxonomy" id="2100454"/>
    <lineage>
        <taxon>Eukaryota</taxon>
        <taxon>Fungi</taxon>
        <taxon>Dikarya</taxon>
        <taxon>Ascomycota</taxon>
        <taxon>Pezizomycotina</taxon>
        <taxon>Eurotiomycetes</taxon>
        <taxon>Eurotiomycetidae</taxon>
        <taxon>Eurotiales</taxon>
        <taxon>Aspergillaceae</taxon>
        <taxon>Penicillium</taxon>
    </lineage>
</organism>
<dbReference type="InterPro" id="IPR012349">
    <property type="entry name" value="Split_barrel_FMN-bd"/>
</dbReference>
<reference evidence="2" key="2">
    <citation type="journal article" date="2023" name="IMA Fungus">
        <title>Comparative genomic study of the Penicillium genus elucidates a diverse pangenome and 15 lateral gene transfer events.</title>
        <authorList>
            <person name="Petersen C."/>
            <person name="Sorensen T."/>
            <person name="Nielsen M.R."/>
            <person name="Sondergaard T.E."/>
            <person name="Sorensen J.L."/>
            <person name="Fitzpatrick D.A."/>
            <person name="Frisvad J.C."/>
            <person name="Nielsen K.L."/>
        </authorList>
    </citation>
    <scope>NUCLEOTIDE SEQUENCE</scope>
    <source>
        <strain evidence="2">IBT 29864</strain>
    </source>
</reference>
<dbReference type="PANTHER" id="PTHR35802:SF1">
    <property type="entry name" value="PROTEASE SYNTHASE AND SPORULATION PROTEIN PAI 2"/>
    <property type="match status" value="1"/>
</dbReference>
<reference evidence="2" key="1">
    <citation type="submission" date="2022-11" db="EMBL/GenBank/DDBJ databases">
        <authorList>
            <person name="Petersen C."/>
        </authorList>
    </citation>
    <scope>NUCLEOTIDE SEQUENCE</scope>
    <source>
        <strain evidence="2">IBT 29864</strain>
    </source>
</reference>
<evidence type="ECO:0000256" key="1">
    <source>
        <dbReference type="SAM" id="MobiDB-lite"/>
    </source>
</evidence>
<feature type="region of interest" description="Disordered" evidence="1">
    <location>
        <begin position="113"/>
        <end position="136"/>
    </location>
</feature>
<dbReference type="InterPro" id="IPR007396">
    <property type="entry name" value="TR_PAI2-type"/>
</dbReference>
<dbReference type="Pfam" id="PF04299">
    <property type="entry name" value="FMN_bind_2"/>
    <property type="match status" value="2"/>
</dbReference>
<dbReference type="GeneID" id="81444811"/>
<sequence>MHLRREHAVHDLPTLHTFIRAHPLGVLTTSLPSATFPTLQCSHIPWVLDTDTTGPDSTSENESGLNEPSSSSTATTHNPSSCPLGVLRGHIARANPQAAAMIEAVTDTPSASVKGQYDSLGSADQVQDQDQDKGRDSGYYLPGEVLIIFTSPVDHYITPHFYTAAKAAAAAAAATTGGSGASGGTGKARIAPTWNYAAVQVYGRMRVYHDSSAEETGLFLQRQLSDLAKLGEEGVMGFTEDEPNTDGEGQGNSTGSGGGTTPWKLDDAPEKYIAILKKNIVGMQVDITRVEGRFKVSQERPVGDRDGVVDGLEGRGGGVARRMAEFVRDGRVV</sequence>
<keyword evidence="3" id="KW-1185">Reference proteome</keyword>
<dbReference type="Proteomes" id="UP001147782">
    <property type="component" value="Unassembled WGS sequence"/>
</dbReference>
<feature type="compositionally biased region" description="Polar residues" evidence="1">
    <location>
        <begin position="50"/>
        <end position="81"/>
    </location>
</feature>
<comment type="caution">
    <text evidence="2">The sequence shown here is derived from an EMBL/GenBank/DDBJ whole genome shotgun (WGS) entry which is preliminary data.</text>
</comment>
<dbReference type="OrthoDB" id="2101473at2759"/>
<feature type="compositionally biased region" description="Gly residues" evidence="1">
    <location>
        <begin position="248"/>
        <end position="260"/>
    </location>
</feature>
<protein>
    <recommendedName>
        <fullName evidence="4">FMN-binding split barrel</fullName>
    </recommendedName>
</protein>
<proteinExistence type="predicted"/>
<dbReference type="EMBL" id="JAPZBS010000010">
    <property type="protein sequence ID" value="KAJ5355507.1"/>
    <property type="molecule type" value="Genomic_DNA"/>
</dbReference>
<accession>A0A9W9R8B8</accession>
<name>A0A9W9R8B8_9EURO</name>
<feature type="region of interest" description="Disordered" evidence="1">
    <location>
        <begin position="237"/>
        <end position="264"/>
    </location>
</feature>
<evidence type="ECO:0008006" key="4">
    <source>
        <dbReference type="Google" id="ProtNLM"/>
    </source>
</evidence>
<evidence type="ECO:0000313" key="2">
    <source>
        <dbReference type="EMBL" id="KAJ5355507.1"/>
    </source>
</evidence>
<evidence type="ECO:0000313" key="3">
    <source>
        <dbReference type="Proteomes" id="UP001147782"/>
    </source>
</evidence>
<dbReference type="AlphaFoldDB" id="A0A9W9R8B8"/>
<feature type="region of interest" description="Disordered" evidence="1">
    <location>
        <begin position="50"/>
        <end position="83"/>
    </location>
</feature>
<dbReference type="Gene3D" id="2.30.110.10">
    <property type="entry name" value="Electron Transport, Fmn-binding Protein, Chain A"/>
    <property type="match status" value="1"/>
</dbReference>